<evidence type="ECO:0000256" key="1">
    <source>
        <dbReference type="ARBA" id="ARBA00006941"/>
    </source>
</evidence>
<dbReference type="GO" id="GO:0005956">
    <property type="term" value="C:protein kinase CK2 complex"/>
    <property type="evidence" value="ECO:0007669"/>
    <property type="project" value="UniProtKB-UniRule"/>
</dbReference>
<dbReference type="InterPro" id="IPR016149">
    <property type="entry name" value="Casein_kin_II_reg-sub_N"/>
</dbReference>
<dbReference type="InterPro" id="IPR000704">
    <property type="entry name" value="Casein_kinase_II_reg-sub"/>
</dbReference>
<dbReference type="STRING" id="27342.A0A0H2S2E0"/>
<feature type="compositionally biased region" description="Low complexity" evidence="4">
    <location>
        <begin position="193"/>
        <end position="213"/>
    </location>
</feature>
<dbReference type="SUPFAM" id="SSF57798">
    <property type="entry name" value="Casein kinase II beta subunit"/>
    <property type="match status" value="1"/>
</dbReference>
<dbReference type="FunFam" id="2.20.25.20:FF:000001">
    <property type="entry name" value="Casein kinase II subunit beta"/>
    <property type="match status" value="1"/>
</dbReference>
<comment type="subunit">
    <text evidence="3">Tetramer of two alpha and two beta subunits.</text>
</comment>
<evidence type="ECO:0000256" key="2">
    <source>
        <dbReference type="ARBA" id="ARBA00045899"/>
    </source>
</evidence>
<dbReference type="OrthoDB" id="2275560at2759"/>
<gene>
    <name evidence="5" type="ORF">SCHPADRAFT_820457</name>
</gene>
<dbReference type="GO" id="GO:0005737">
    <property type="term" value="C:cytoplasm"/>
    <property type="evidence" value="ECO:0007669"/>
    <property type="project" value="TreeGrafter"/>
</dbReference>
<feature type="compositionally biased region" description="Low complexity" evidence="4">
    <location>
        <begin position="358"/>
        <end position="375"/>
    </location>
</feature>
<dbReference type="InterPro" id="IPR035991">
    <property type="entry name" value="Casein_kinase_II_beta-like"/>
</dbReference>
<dbReference type="Gene3D" id="1.10.1820.10">
    <property type="entry name" value="protein kinase ck2 holoenzyme, chain C, domain 1"/>
    <property type="match status" value="1"/>
</dbReference>
<comment type="function">
    <text evidence="2 3">Regulatory subunit of casein kinase II/CK2. As part of the kinase complex regulates the basal catalytic activity of the alpha subunit a constitutively active serine/threonine-protein kinase that phosphorylates a large number of substrates containing acidic residues C-terminal to the phosphorylated serine or threonine.</text>
</comment>
<dbReference type="GO" id="GO:0034456">
    <property type="term" value="C:UTP-C complex"/>
    <property type="evidence" value="ECO:0007669"/>
    <property type="project" value="TreeGrafter"/>
</dbReference>
<dbReference type="Pfam" id="PF01214">
    <property type="entry name" value="CK_II_beta"/>
    <property type="match status" value="1"/>
</dbReference>
<organism evidence="5 6">
    <name type="scientific">Schizopora paradoxa</name>
    <dbReference type="NCBI Taxonomy" id="27342"/>
    <lineage>
        <taxon>Eukaryota</taxon>
        <taxon>Fungi</taxon>
        <taxon>Dikarya</taxon>
        <taxon>Basidiomycota</taxon>
        <taxon>Agaricomycotina</taxon>
        <taxon>Agaricomycetes</taxon>
        <taxon>Hymenochaetales</taxon>
        <taxon>Schizoporaceae</taxon>
        <taxon>Schizopora</taxon>
    </lineage>
</organism>
<dbReference type="PANTHER" id="PTHR11740">
    <property type="entry name" value="CASEIN KINASE II SUBUNIT BETA"/>
    <property type="match status" value="1"/>
</dbReference>
<feature type="region of interest" description="Disordered" evidence="4">
    <location>
        <begin position="278"/>
        <end position="398"/>
    </location>
</feature>
<dbReference type="FunFam" id="1.10.1820.10:FF:000005">
    <property type="entry name" value="Casein kinase II subunit beta"/>
    <property type="match status" value="1"/>
</dbReference>
<proteinExistence type="inferred from homology"/>
<dbReference type="Proteomes" id="UP000053477">
    <property type="component" value="Unassembled WGS sequence"/>
</dbReference>
<dbReference type="InParanoid" id="A0A0H2S2E0"/>
<dbReference type="EMBL" id="KQ085898">
    <property type="protein sequence ID" value="KLO18022.1"/>
    <property type="molecule type" value="Genomic_DNA"/>
</dbReference>
<comment type="similarity">
    <text evidence="1 3">Belongs to the casein kinase 2 subunit beta family.</text>
</comment>
<reference evidence="5 6" key="1">
    <citation type="submission" date="2015-04" db="EMBL/GenBank/DDBJ databases">
        <title>Complete genome sequence of Schizopora paradoxa KUC8140, a cosmopolitan wood degrader in East Asia.</title>
        <authorList>
            <consortium name="DOE Joint Genome Institute"/>
            <person name="Min B."/>
            <person name="Park H."/>
            <person name="Jang Y."/>
            <person name="Kim J.-J."/>
            <person name="Kim K.H."/>
            <person name="Pangilinan J."/>
            <person name="Lipzen A."/>
            <person name="Riley R."/>
            <person name="Grigoriev I.V."/>
            <person name="Spatafora J.W."/>
            <person name="Choi I.-G."/>
        </authorList>
    </citation>
    <scope>NUCLEOTIDE SEQUENCE [LARGE SCALE GENOMIC DNA]</scope>
    <source>
        <strain evidence="5 6">KUC8140</strain>
    </source>
</reference>
<protein>
    <recommendedName>
        <fullName evidence="3">Casein kinase II subunit beta</fullName>
        <shortName evidence="3">CK II beta</shortName>
    </recommendedName>
</protein>
<evidence type="ECO:0000313" key="5">
    <source>
        <dbReference type="EMBL" id="KLO18022.1"/>
    </source>
</evidence>
<accession>A0A0H2S2E0</accession>
<dbReference type="GO" id="GO:0019887">
    <property type="term" value="F:protein kinase regulator activity"/>
    <property type="evidence" value="ECO:0007669"/>
    <property type="project" value="InterPro"/>
</dbReference>
<feature type="compositionally biased region" description="Acidic residues" evidence="4">
    <location>
        <begin position="279"/>
        <end position="321"/>
    </location>
</feature>
<dbReference type="FunCoup" id="A0A0H2S2E0">
    <property type="interactions" value="134"/>
</dbReference>
<sequence length="417" mass="46379">MEEDVEQEGYASSTPTSSLTWITWFCSLPGHEYFCEVSEEFIEDDFNLTGLNALVPYWREAMEMVLDVEPEEDSLRIPDVSLVEASAELLYGLVHQRYILTRAGLHAMLEKYENAHFGLCPRVHCNPTNVVPCGRSDLPGVDTVKLYCPNCCDIYTPASSRFQSVDGAFFGTTFAHLFLQSYREFAPAPFYQPSGNSSSMTRSPSSTPGTTVSQQIPFVNPNPHGGQKKAHGRVYTPRIYGFKVSELAKSGPRMRWLRLRPETLEELDHVDWRGRWLSSDDEYDDDEEEEEEDGELEDFDPDAVGEEDEDEEEEEEEDDDATAGASQRANDVASGKRRAPEPTVQSRQGLRPPTPIHASASPPGSSSVVTSPRTSQRTAGDLSSSLPMLSGRGGTVPTKVRVVRTVTTESHPKSIRT</sequence>
<dbReference type="AlphaFoldDB" id="A0A0H2S2E0"/>
<feature type="compositionally biased region" description="Polar residues" evidence="4">
    <location>
        <begin position="376"/>
        <end position="387"/>
    </location>
</feature>
<evidence type="ECO:0000313" key="6">
    <source>
        <dbReference type="Proteomes" id="UP000053477"/>
    </source>
</evidence>
<name>A0A0H2S2E0_9AGAM</name>
<evidence type="ECO:0000256" key="4">
    <source>
        <dbReference type="SAM" id="MobiDB-lite"/>
    </source>
</evidence>
<dbReference type="PRINTS" id="PR00472">
    <property type="entry name" value="CASNKINASEII"/>
</dbReference>
<keyword evidence="6" id="KW-1185">Reference proteome</keyword>
<dbReference type="SMART" id="SM01085">
    <property type="entry name" value="CK_II_beta"/>
    <property type="match status" value="1"/>
</dbReference>
<dbReference type="GO" id="GO:0006359">
    <property type="term" value="P:regulation of transcription by RNA polymerase III"/>
    <property type="evidence" value="ECO:0007669"/>
    <property type="project" value="TreeGrafter"/>
</dbReference>
<feature type="region of interest" description="Disordered" evidence="4">
    <location>
        <begin position="193"/>
        <end position="232"/>
    </location>
</feature>
<evidence type="ECO:0000256" key="3">
    <source>
        <dbReference type="RuleBase" id="RU361268"/>
    </source>
</evidence>
<dbReference type="PANTHER" id="PTHR11740:SF0">
    <property type="entry name" value="CASEIN KINASE II SUBUNIT BETA"/>
    <property type="match status" value="1"/>
</dbReference>
<dbReference type="Gene3D" id="2.20.25.20">
    <property type="match status" value="1"/>
</dbReference>